<feature type="domain" description="F-box" evidence="1">
    <location>
        <begin position="11"/>
        <end position="45"/>
    </location>
</feature>
<evidence type="ECO:0000313" key="2">
    <source>
        <dbReference type="EMBL" id="CAL8138942.1"/>
    </source>
</evidence>
<dbReference type="Gene3D" id="3.80.10.10">
    <property type="entry name" value="Ribonuclease Inhibitor"/>
    <property type="match status" value="1"/>
</dbReference>
<evidence type="ECO:0000259" key="1">
    <source>
        <dbReference type="Pfam" id="PF12937"/>
    </source>
</evidence>
<protein>
    <recommendedName>
        <fullName evidence="1">F-box domain-containing protein</fullName>
    </recommendedName>
</protein>
<accession>A0ABP1RYC8</accession>
<dbReference type="SUPFAM" id="SSF52047">
    <property type="entry name" value="RNI-like"/>
    <property type="match status" value="1"/>
</dbReference>
<reference evidence="2 3" key="1">
    <citation type="submission" date="2024-08" db="EMBL/GenBank/DDBJ databases">
        <authorList>
            <person name="Cucini C."/>
            <person name="Frati F."/>
        </authorList>
    </citation>
    <scope>NUCLEOTIDE SEQUENCE [LARGE SCALE GENOMIC DNA]</scope>
</reference>
<dbReference type="EMBL" id="CAXLJM020000124">
    <property type="protein sequence ID" value="CAL8138942.1"/>
    <property type="molecule type" value="Genomic_DNA"/>
</dbReference>
<dbReference type="SUPFAM" id="SSF81383">
    <property type="entry name" value="F-box domain"/>
    <property type="match status" value="1"/>
</dbReference>
<comment type="caution">
    <text evidence="2">The sequence shown here is derived from an EMBL/GenBank/DDBJ whole genome shotgun (WGS) entry which is preliminary data.</text>
</comment>
<dbReference type="InterPro" id="IPR001810">
    <property type="entry name" value="F-box_dom"/>
</dbReference>
<evidence type="ECO:0000313" key="3">
    <source>
        <dbReference type="Proteomes" id="UP001642540"/>
    </source>
</evidence>
<sequence>MTMMDGRDRHISDLPPEMLEEIFNYLTDPKDFESVINTCPLWHDIMAYRKTERLLAEVFPLVFEHTDSIPLESVLRIRETSKKWKELAEAELAYNTSRFRHPKYNFETAEQLEAFRTFATSLPTGSNPFVFRKMEITFTNEAAYISFLQIIQAWGDQLKSILISVPAYEFPQNELVSHLALLPNLKSLDFVGYPENWNVNAGGTPPFPPLPHLTNLTLFRVGLDNGNAVADQKLQHQSSSFITAYGNQLESLTCPIHLLRIEDIENQLPKLTFLFLWLRARNTINEKDLQVLAKVKWPLYALTIFGHSVELSREFCGMISYFKDTLKYLALELPLEKDIDISSLEIFPVLKIVTLRITSSQRRIPTGIKNKVGQLGEFFPNLKKIELHLIGAETFADEVDLDLGILSNIFPELYDFKLSRNI</sequence>
<keyword evidence="3" id="KW-1185">Reference proteome</keyword>
<proteinExistence type="predicted"/>
<dbReference type="Gene3D" id="1.20.1280.50">
    <property type="match status" value="1"/>
</dbReference>
<gene>
    <name evidence="2" type="ORF">ODALV1_LOCUS27608</name>
</gene>
<organism evidence="2 3">
    <name type="scientific">Orchesella dallaii</name>
    <dbReference type="NCBI Taxonomy" id="48710"/>
    <lineage>
        <taxon>Eukaryota</taxon>
        <taxon>Metazoa</taxon>
        <taxon>Ecdysozoa</taxon>
        <taxon>Arthropoda</taxon>
        <taxon>Hexapoda</taxon>
        <taxon>Collembola</taxon>
        <taxon>Entomobryomorpha</taxon>
        <taxon>Entomobryoidea</taxon>
        <taxon>Orchesellidae</taxon>
        <taxon>Orchesellinae</taxon>
        <taxon>Orchesella</taxon>
    </lineage>
</organism>
<dbReference type="Pfam" id="PF12937">
    <property type="entry name" value="F-box-like"/>
    <property type="match status" value="1"/>
</dbReference>
<name>A0ABP1RYC8_9HEXA</name>
<dbReference type="InterPro" id="IPR036047">
    <property type="entry name" value="F-box-like_dom_sf"/>
</dbReference>
<dbReference type="InterPro" id="IPR032675">
    <property type="entry name" value="LRR_dom_sf"/>
</dbReference>
<dbReference type="Proteomes" id="UP001642540">
    <property type="component" value="Unassembled WGS sequence"/>
</dbReference>